<dbReference type="PANTHER" id="PTHR43653:SF1">
    <property type="entry name" value="CYTOCHROME C-TYPE BIOGENESIS PROTEIN CCMF"/>
    <property type="match status" value="1"/>
</dbReference>
<dbReference type="GO" id="GO:0017004">
    <property type="term" value="P:cytochrome complex assembly"/>
    <property type="evidence" value="ECO:0007669"/>
    <property type="project" value="UniProtKB-KW"/>
</dbReference>
<evidence type="ECO:0000256" key="3">
    <source>
        <dbReference type="ARBA" id="ARBA00022475"/>
    </source>
</evidence>
<dbReference type="GO" id="GO:0005886">
    <property type="term" value="C:plasma membrane"/>
    <property type="evidence" value="ECO:0007669"/>
    <property type="project" value="UniProtKB-SubCell"/>
</dbReference>
<protein>
    <submittedName>
        <fullName evidence="13">Cytochrome C biogenesis protein</fullName>
    </submittedName>
</protein>
<feature type="transmembrane region" description="Helical" evidence="10">
    <location>
        <begin position="394"/>
        <end position="413"/>
    </location>
</feature>
<dbReference type="KEGG" id="ntr:B0W44_07925"/>
<dbReference type="PANTHER" id="PTHR43653">
    <property type="entry name" value="CYTOCHROME C ASSEMBLY PROTEIN-RELATED"/>
    <property type="match status" value="1"/>
</dbReference>
<gene>
    <name evidence="13" type="ORF">B0W44_07925</name>
</gene>
<dbReference type="RefSeq" id="WP_228441656.1">
    <property type="nucleotide sequence ID" value="NZ_CP019699.1"/>
</dbReference>
<sequence>MGEIGRWALIFALIIVVYAGVAHLIAIKSGNKRLLHSAKNAVLVVTGLTTIASSALIYLLVTDDFRYQYVAQYTSTDTSLLYKVAAFWGGNAGSLLFWLWILTIYTALVTWSKHKDSHQYLPWVSTVMLTISLFFVFLVNFVAQPFALANEVVTEGSGLNPLLQNPGMAVHPVMLYLGYIGFTIPFAYGIAALILKKADATWLKVTRRWTLVTWLFLSMGIIYGAQWAYVELGWGGYWTWDPVENASFLPWLTGTAFLHSAMIQEKKGKLKGWNISLIVLTFMLVIFGTFLTRSGLLWSVHAFANGPIGAYFLGLIGVVLIVSLSLIWSRWSLLKADQVQYEAVVSKENSFLINNLLLVGIMFTTFFGTIYPIISETLTGTKVMVGAPYFNRVNVPIFIALILLMGICPLIAWKKSSLRTVRKNLFLPLIVALLTAFVLFAMGVSEWRVFLSLTVAAFVLATIFLEFALAVQARVKSTGENPFLSLYMLFVKNRRRYGGYIVHFAIIMIVIGLTGAGFYSLDLQSSIAPGETMRAGNYTLQYRNIDEVTTPARNTVYAEFLVSKGDKLLGAVRPKKVFYTNGNQPSTDVSVVSSFTDDLYVVLNGWIEDSEKAVIQVKVFPLISWAWFGGYVLIFGSLISLWPGKKKRRSFRTPKAMESVLDG</sequence>
<evidence type="ECO:0000256" key="9">
    <source>
        <dbReference type="ARBA" id="ARBA00037230"/>
    </source>
</evidence>
<accession>A0A1U9KBQ0</accession>
<evidence type="ECO:0000256" key="10">
    <source>
        <dbReference type="SAM" id="Phobius"/>
    </source>
</evidence>
<comment type="similarity">
    <text evidence="2">Belongs to the CcmF/CycK/Ccl1/NrfE/CcsA family.</text>
</comment>
<feature type="transmembrane region" description="Helical" evidence="10">
    <location>
        <begin position="425"/>
        <end position="444"/>
    </location>
</feature>
<evidence type="ECO:0000313" key="14">
    <source>
        <dbReference type="Proteomes" id="UP000188603"/>
    </source>
</evidence>
<evidence type="ECO:0000259" key="12">
    <source>
        <dbReference type="Pfam" id="PF16327"/>
    </source>
</evidence>
<evidence type="ECO:0000256" key="7">
    <source>
        <dbReference type="ARBA" id="ARBA00022989"/>
    </source>
</evidence>
<dbReference type="InterPro" id="IPR003568">
    <property type="entry name" value="Cyt_c_biogenesis_CcmF"/>
</dbReference>
<keyword evidence="8 10" id="KW-0472">Membrane</keyword>
<proteinExistence type="inferred from homology"/>
<feature type="transmembrane region" description="Helical" evidence="10">
    <location>
        <begin position="173"/>
        <end position="195"/>
    </location>
</feature>
<keyword evidence="7 10" id="KW-1133">Transmembrane helix</keyword>
<feature type="transmembrane region" description="Helical" evidence="10">
    <location>
        <begin position="275"/>
        <end position="296"/>
    </location>
</feature>
<keyword evidence="14" id="KW-1185">Reference proteome</keyword>
<evidence type="ECO:0000256" key="2">
    <source>
        <dbReference type="ARBA" id="ARBA00009186"/>
    </source>
</evidence>
<feature type="transmembrane region" description="Helical" evidence="10">
    <location>
        <begin position="6"/>
        <end position="26"/>
    </location>
</feature>
<feature type="transmembrane region" description="Helical" evidence="10">
    <location>
        <begin position="352"/>
        <end position="374"/>
    </location>
</feature>
<feature type="transmembrane region" description="Helical" evidence="10">
    <location>
        <begin position="622"/>
        <end position="642"/>
    </location>
</feature>
<keyword evidence="6" id="KW-0201">Cytochrome c-type biogenesis</keyword>
<dbReference type="InterPro" id="IPR002541">
    <property type="entry name" value="Cyt_c_assembly"/>
</dbReference>
<dbReference type="Pfam" id="PF01578">
    <property type="entry name" value="Cytochrom_C_asm"/>
    <property type="match status" value="1"/>
</dbReference>
<evidence type="ECO:0000256" key="1">
    <source>
        <dbReference type="ARBA" id="ARBA00004429"/>
    </source>
</evidence>
<feature type="transmembrane region" description="Helical" evidence="10">
    <location>
        <begin position="81"/>
        <end position="108"/>
    </location>
</feature>
<feature type="transmembrane region" description="Helical" evidence="10">
    <location>
        <begin position="120"/>
        <end position="143"/>
    </location>
</feature>
<comment type="function">
    <text evidence="9">Required for the biogenesis of c-type cytochromes. Possible subunit of a heme lyase.</text>
</comment>
<dbReference type="AlphaFoldDB" id="A0A1U9KBQ0"/>
<keyword evidence="4" id="KW-0997">Cell inner membrane</keyword>
<feature type="transmembrane region" description="Helical" evidence="10">
    <location>
        <begin position="450"/>
        <end position="471"/>
    </location>
</feature>
<feature type="domain" description="Cytochrome c-type biogenesis protein CcmF C-terminal" evidence="12">
    <location>
        <begin position="313"/>
        <end position="641"/>
    </location>
</feature>
<evidence type="ECO:0000256" key="5">
    <source>
        <dbReference type="ARBA" id="ARBA00022692"/>
    </source>
</evidence>
<keyword evidence="3" id="KW-1003">Cell membrane</keyword>
<keyword evidence="5 10" id="KW-0812">Transmembrane</keyword>
<dbReference type="STRING" id="1471761.B0W44_07925"/>
<feature type="transmembrane region" description="Helical" evidence="10">
    <location>
        <begin position="497"/>
        <end position="519"/>
    </location>
</feature>
<dbReference type="GO" id="GO:0020037">
    <property type="term" value="F:heme binding"/>
    <property type="evidence" value="ECO:0007669"/>
    <property type="project" value="InterPro"/>
</dbReference>
<reference evidence="13 14" key="1">
    <citation type="journal article" date="2015" name="Int. J. Syst. Evol. Microbiol.">
        <title>Novibacillus thermophilus gen. nov., sp. nov., a Gram-staining-negative and moderately thermophilic member of the family Thermoactinomycetaceae.</title>
        <authorList>
            <person name="Yang G."/>
            <person name="Chen J."/>
            <person name="Zhou S."/>
        </authorList>
    </citation>
    <scope>NUCLEOTIDE SEQUENCE [LARGE SCALE GENOMIC DNA]</scope>
    <source>
        <strain evidence="13 14">SG-1</strain>
    </source>
</reference>
<evidence type="ECO:0000256" key="8">
    <source>
        <dbReference type="ARBA" id="ARBA00023136"/>
    </source>
</evidence>
<feature type="transmembrane region" description="Helical" evidence="10">
    <location>
        <begin position="308"/>
        <end position="331"/>
    </location>
</feature>
<evidence type="ECO:0000313" key="13">
    <source>
        <dbReference type="EMBL" id="AQS57452.1"/>
    </source>
</evidence>
<dbReference type="InterPro" id="IPR032523">
    <property type="entry name" value="CcmF_C"/>
</dbReference>
<evidence type="ECO:0000256" key="6">
    <source>
        <dbReference type="ARBA" id="ARBA00022748"/>
    </source>
</evidence>
<evidence type="ECO:0000259" key="11">
    <source>
        <dbReference type="Pfam" id="PF01578"/>
    </source>
</evidence>
<feature type="transmembrane region" description="Helical" evidence="10">
    <location>
        <begin position="38"/>
        <end position="61"/>
    </location>
</feature>
<feature type="transmembrane region" description="Helical" evidence="10">
    <location>
        <begin position="207"/>
        <end position="226"/>
    </location>
</feature>
<feature type="transmembrane region" description="Helical" evidence="10">
    <location>
        <begin position="246"/>
        <end position="263"/>
    </location>
</feature>
<organism evidence="13 14">
    <name type="scientific">Novibacillus thermophilus</name>
    <dbReference type="NCBI Taxonomy" id="1471761"/>
    <lineage>
        <taxon>Bacteria</taxon>
        <taxon>Bacillati</taxon>
        <taxon>Bacillota</taxon>
        <taxon>Bacilli</taxon>
        <taxon>Bacillales</taxon>
        <taxon>Thermoactinomycetaceae</taxon>
        <taxon>Novibacillus</taxon>
    </lineage>
</organism>
<dbReference type="PRINTS" id="PR01411">
    <property type="entry name" value="CCMFBIOGNSIS"/>
</dbReference>
<dbReference type="InterPro" id="IPR003567">
    <property type="entry name" value="Cyt_c_biogenesis"/>
</dbReference>
<dbReference type="PRINTS" id="PR01410">
    <property type="entry name" value="CCBIOGENESIS"/>
</dbReference>
<comment type="subcellular location">
    <subcellularLocation>
        <location evidence="1">Cell inner membrane</location>
        <topology evidence="1">Multi-pass membrane protein</topology>
    </subcellularLocation>
</comment>
<feature type="domain" description="Cytochrome c assembly protein" evidence="11">
    <location>
        <begin position="88"/>
        <end position="295"/>
    </location>
</feature>
<dbReference type="Pfam" id="PF16327">
    <property type="entry name" value="CcmF_C"/>
    <property type="match status" value="1"/>
</dbReference>
<dbReference type="GO" id="GO:0015232">
    <property type="term" value="F:heme transmembrane transporter activity"/>
    <property type="evidence" value="ECO:0007669"/>
    <property type="project" value="InterPro"/>
</dbReference>
<dbReference type="EMBL" id="CP019699">
    <property type="protein sequence ID" value="AQS57452.1"/>
    <property type="molecule type" value="Genomic_DNA"/>
</dbReference>
<name>A0A1U9KBQ0_9BACL</name>
<evidence type="ECO:0000256" key="4">
    <source>
        <dbReference type="ARBA" id="ARBA00022519"/>
    </source>
</evidence>
<dbReference type="Proteomes" id="UP000188603">
    <property type="component" value="Chromosome"/>
</dbReference>